<proteinExistence type="predicted"/>
<evidence type="ECO:0000256" key="1">
    <source>
        <dbReference type="SAM" id="SignalP"/>
    </source>
</evidence>
<protein>
    <submittedName>
        <fullName evidence="2">Uncharacterized protein</fullName>
    </submittedName>
</protein>
<dbReference type="Proteomes" id="UP000796880">
    <property type="component" value="Unassembled WGS sequence"/>
</dbReference>
<comment type="caution">
    <text evidence="2">The sequence shown here is derived from an EMBL/GenBank/DDBJ whole genome shotgun (WGS) entry which is preliminary data.</text>
</comment>
<evidence type="ECO:0000313" key="3">
    <source>
        <dbReference type="Proteomes" id="UP000796880"/>
    </source>
</evidence>
<feature type="signal peptide" evidence="1">
    <location>
        <begin position="1"/>
        <end position="19"/>
    </location>
</feature>
<sequence length="153" mass="16565">MLLLFALLASKVKFPLSGSTETISDFKCLKEFTEYGKQKLNTNPNFLVNSSLEGLELGGLAGGLKEFTEYGKQKLNINSNFHVNSSLKGLVLGGLAGEVASPGLHGTLQLLLSLSAVEFLRDHFNGELSRDEVQEVASLSVEKRKSSSFQEVA</sequence>
<organism evidence="2 3">
    <name type="scientific">Rhamnella rubrinervis</name>
    <dbReference type="NCBI Taxonomy" id="2594499"/>
    <lineage>
        <taxon>Eukaryota</taxon>
        <taxon>Viridiplantae</taxon>
        <taxon>Streptophyta</taxon>
        <taxon>Embryophyta</taxon>
        <taxon>Tracheophyta</taxon>
        <taxon>Spermatophyta</taxon>
        <taxon>Magnoliopsida</taxon>
        <taxon>eudicotyledons</taxon>
        <taxon>Gunneridae</taxon>
        <taxon>Pentapetalae</taxon>
        <taxon>rosids</taxon>
        <taxon>fabids</taxon>
        <taxon>Rosales</taxon>
        <taxon>Rhamnaceae</taxon>
        <taxon>rhamnoid group</taxon>
        <taxon>Rhamneae</taxon>
        <taxon>Rhamnella</taxon>
    </lineage>
</organism>
<feature type="chain" id="PRO_5035444544" evidence="1">
    <location>
        <begin position="20"/>
        <end position="153"/>
    </location>
</feature>
<keyword evidence="3" id="KW-1185">Reference proteome</keyword>
<keyword evidence="1" id="KW-0732">Signal</keyword>
<evidence type="ECO:0000313" key="2">
    <source>
        <dbReference type="EMBL" id="KAF3438075.1"/>
    </source>
</evidence>
<dbReference type="AlphaFoldDB" id="A0A8K0E264"/>
<dbReference type="OrthoDB" id="415315at2759"/>
<reference evidence="2" key="1">
    <citation type="submission" date="2020-03" db="EMBL/GenBank/DDBJ databases">
        <title>A high-quality chromosome-level genome assembly of a woody plant with both climbing and erect habits, Rhamnella rubrinervis.</title>
        <authorList>
            <person name="Lu Z."/>
            <person name="Yang Y."/>
            <person name="Zhu X."/>
            <person name="Sun Y."/>
        </authorList>
    </citation>
    <scope>NUCLEOTIDE SEQUENCE</scope>
    <source>
        <strain evidence="2">BYM</strain>
        <tissue evidence="2">Leaf</tissue>
    </source>
</reference>
<dbReference type="EMBL" id="VOIH02000009">
    <property type="protein sequence ID" value="KAF3438075.1"/>
    <property type="molecule type" value="Genomic_DNA"/>
</dbReference>
<gene>
    <name evidence="2" type="ORF">FNV43_RR20831</name>
</gene>
<accession>A0A8K0E264</accession>
<name>A0A8K0E264_9ROSA</name>